<comment type="pathway">
    <text evidence="3">Protein modification; protein ubiquitination.</text>
</comment>
<keyword evidence="9 11" id="KW-0862">Zinc</keyword>
<dbReference type="Ensembl" id="ENSOMYT00000070478.2">
    <property type="protein sequence ID" value="ENSOMYP00000064721.2"/>
    <property type="gene ID" value="ENSOMYG00000029982.2"/>
</dbReference>
<dbReference type="GO" id="GO:0003729">
    <property type="term" value="F:mRNA binding"/>
    <property type="evidence" value="ECO:0007669"/>
    <property type="project" value="TreeGrafter"/>
</dbReference>
<gene>
    <name evidence="15" type="primary">rc3h1a</name>
</gene>
<dbReference type="Pfam" id="PF18386">
    <property type="entry name" value="ROQ_II"/>
    <property type="match status" value="1"/>
</dbReference>
<dbReference type="GO" id="GO:0008270">
    <property type="term" value="F:zinc ion binding"/>
    <property type="evidence" value="ECO:0007669"/>
    <property type="project" value="UniProtKB-KW"/>
</dbReference>
<dbReference type="GO" id="GO:0010494">
    <property type="term" value="C:cytoplasmic stress granule"/>
    <property type="evidence" value="ECO:0007669"/>
    <property type="project" value="TreeGrafter"/>
</dbReference>
<feature type="compositionally biased region" description="Polar residues" evidence="12">
    <location>
        <begin position="902"/>
        <end position="911"/>
    </location>
</feature>
<dbReference type="InterPro" id="IPR048575">
    <property type="entry name" value="Roquin_1_2-like_ROQ"/>
</dbReference>
<evidence type="ECO:0000256" key="8">
    <source>
        <dbReference type="ARBA" id="ARBA00022771"/>
    </source>
</evidence>
<dbReference type="InterPro" id="IPR041523">
    <property type="entry name" value="ROQ_II"/>
</dbReference>
<keyword evidence="5" id="KW-0963">Cytoplasm</keyword>
<feature type="domain" description="C3H1-type" evidence="14">
    <location>
        <begin position="412"/>
        <end position="440"/>
    </location>
</feature>
<evidence type="ECO:0000259" key="14">
    <source>
        <dbReference type="PROSITE" id="PS50103"/>
    </source>
</evidence>
<dbReference type="PROSITE" id="PS50089">
    <property type="entry name" value="ZF_RING_2"/>
    <property type="match status" value="1"/>
</dbReference>
<dbReference type="FunFam" id="1.20.120.1790:FF:000001">
    <property type="entry name" value="roquin-1 isoform X1"/>
    <property type="match status" value="1"/>
</dbReference>
<evidence type="ECO:0000256" key="12">
    <source>
        <dbReference type="SAM" id="MobiDB-lite"/>
    </source>
</evidence>
<evidence type="ECO:0000256" key="9">
    <source>
        <dbReference type="ARBA" id="ARBA00022833"/>
    </source>
</evidence>
<dbReference type="InterPro" id="IPR036855">
    <property type="entry name" value="Znf_CCCH_sf"/>
</dbReference>
<evidence type="ECO:0000256" key="10">
    <source>
        <dbReference type="ARBA" id="ARBA00022884"/>
    </source>
</evidence>
<dbReference type="GO" id="GO:0035613">
    <property type="term" value="F:RNA stem-loop binding"/>
    <property type="evidence" value="ECO:0007669"/>
    <property type="project" value="TreeGrafter"/>
</dbReference>
<feature type="compositionally biased region" description="Polar residues" evidence="12">
    <location>
        <begin position="842"/>
        <end position="851"/>
    </location>
</feature>
<accession>A0A8C7SDL8</accession>
<feature type="region of interest" description="Disordered" evidence="12">
    <location>
        <begin position="509"/>
        <end position="528"/>
    </location>
</feature>
<reference evidence="15" key="1">
    <citation type="submission" date="2020-07" db="EMBL/GenBank/DDBJ databases">
        <title>A long reads based de novo assembly of the rainbow trout Arlee double haploid line genome.</title>
        <authorList>
            <person name="Gao G."/>
            <person name="Palti Y."/>
        </authorList>
    </citation>
    <scope>NUCLEOTIDE SEQUENCE [LARGE SCALE GENOMIC DNA]</scope>
</reference>
<reference evidence="15" key="2">
    <citation type="submission" date="2025-08" db="UniProtKB">
        <authorList>
            <consortium name="Ensembl"/>
        </authorList>
    </citation>
    <scope>IDENTIFICATION</scope>
</reference>
<dbReference type="Gene3D" id="3.30.40.10">
    <property type="entry name" value="Zinc/RING finger domain, C3HC4 (zinc finger)"/>
    <property type="match status" value="1"/>
</dbReference>
<dbReference type="EC" id="2.3.2.27" evidence="4"/>
<evidence type="ECO:0000256" key="5">
    <source>
        <dbReference type="ARBA" id="ARBA00022490"/>
    </source>
</evidence>
<dbReference type="GO" id="GO:0000288">
    <property type="term" value="P:nuclear-transcribed mRNA catabolic process, deadenylation-dependent decay"/>
    <property type="evidence" value="ECO:0007669"/>
    <property type="project" value="TreeGrafter"/>
</dbReference>
<dbReference type="InterPro" id="IPR000571">
    <property type="entry name" value="Znf_CCCH"/>
</dbReference>
<feature type="compositionally biased region" description="Basic and acidic residues" evidence="12">
    <location>
        <begin position="776"/>
        <end position="807"/>
    </location>
</feature>
<dbReference type="Gene3D" id="1.20.120.1790">
    <property type="match status" value="1"/>
</dbReference>
<dbReference type="InterPro" id="IPR017907">
    <property type="entry name" value="Znf_RING_CS"/>
</dbReference>
<comment type="subcellular location">
    <subcellularLocation>
        <location evidence="2">Cytoplasm</location>
        <location evidence="2">P-body</location>
    </subcellularLocation>
</comment>
<dbReference type="InterPro" id="IPR013083">
    <property type="entry name" value="Znf_RING/FYVE/PHD"/>
</dbReference>
<feature type="compositionally biased region" description="Pro residues" evidence="12">
    <location>
        <begin position="720"/>
        <end position="729"/>
    </location>
</feature>
<dbReference type="InterPro" id="IPR052249">
    <property type="entry name" value="Roquin_domain"/>
</dbReference>
<feature type="compositionally biased region" description="Low complexity" evidence="12">
    <location>
        <begin position="912"/>
        <end position="928"/>
    </location>
</feature>
<dbReference type="SMART" id="SM00356">
    <property type="entry name" value="ZnF_C3H1"/>
    <property type="match status" value="1"/>
</dbReference>
<dbReference type="FunFam" id="4.10.1000.10:FF:000004">
    <property type="entry name" value="roquin-1 isoform X2"/>
    <property type="match status" value="1"/>
</dbReference>
<feature type="region of interest" description="Disordered" evidence="12">
    <location>
        <begin position="829"/>
        <end position="887"/>
    </location>
</feature>
<feature type="region of interest" description="Disordered" evidence="12">
    <location>
        <begin position="902"/>
        <end position="928"/>
    </location>
</feature>
<protein>
    <recommendedName>
        <fullName evidence="4">RING-type E3 ubiquitin transferase</fullName>
        <ecNumber evidence="4">2.3.2.27</ecNumber>
    </recommendedName>
</protein>
<sequence length="978" mass="108952">MPVQAPQWTEFLLCPICTQLFEESVRKPISLGCGHTVCKMCLNKLHRKACPFDQTAIASDIELLPVNTALLQLVGGQVPKRQTTTLLTGPEDIAHYEEASDCVEELALYLKPLSNSRGLSTSGAQSSLSRPMQRKLVTLVHCQLVEEEGRVRATRAARSLGERTVTELILQHQNPQQLSSNLWAAVRARGCQFLGPAMQEEALKLVLLALEDGSALSRKVLVLFVVQRLEPRFPQASKTSIGHVVQLLYRASCFKVTKRDEDSSLMQLKEEFRTYEALRREHDSQIVQIAMEGGLRIAPDQWSSLLYGDQSHKSHMQSIIDKLQTPASFAQSVQELTIALQRTGDPANLNRLRPHLELLANIDPSPDSPPPTWELLDTGLVAVKTVVHGLVDFIQNHSKKGSDTQQPPQHSKYKTYMCRDMKQKGGCPRGASCTFAHSQDELEKYRKMNKRLAARRPLSLSLTQLNEVGLLPEEVGMMEGLAHKGLTNGMVASVTGSALPQLISRGADPSYEPIMRKPQSQGSHSAPGSPPDFVVLLCLSNTNPVATLFYVLSGNPPYPYQSSQYLPQPRYVRNLPPPNDLATPAYPESPYPGTYPQEHECPPPPQPSGPHFSNANPHGYPPPPHYDGRRHPSYPPPPPQTYPHREELSSMPADEASRERYPPEGYQPAGPHPAGPHPGHMRPYSTREDYSRPQPPPTLDYLHRRRQEIMAQLEDRKQVTPPPFAPSPTLPHTYESNYTQEYMENSQVFAKYREPDYASQYSPWSCDTIGSYIGSKEGKSKDTMERMNTEGKGAEGQRRSAEARDDDPIIPFGSLPTVSRFGVISRTPKTGYQMAGPGQAVTPPQGTNSPKHTAATADYPYGNGAGWGVAPYTQPPQAHLSERPVQEREQLTMELQQVNRQINKQTAQAAQPSPGEWSSGSVSSQQLSLELHHVEREIGKRTRQIALVREREKGAQKWPNVDRKSDRLKQERETHSLL</sequence>
<keyword evidence="10" id="KW-0694">RNA-binding</keyword>
<evidence type="ECO:0000313" key="16">
    <source>
        <dbReference type="Proteomes" id="UP000694395"/>
    </source>
</evidence>
<dbReference type="FunFam" id="3.30.40.10:FF:000047">
    <property type="entry name" value="Roquin-2 isoform 1"/>
    <property type="match status" value="1"/>
</dbReference>
<feature type="region of interest" description="Disordered" evidence="12">
    <location>
        <begin position="948"/>
        <end position="978"/>
    </location>
</feature>
<proteinExistence type="predicted"/>
<dbReference type="PROSITE" id="PS50103">
    <property type="entry name" value="ZF_C3H1"/>
    <property type="match status" value="1"/>
</dbReference>
<dbReference type="InterPro" id="IPR001841">
    <property type="entry name" value="Znf_RING"/>
</dbReference>
<evidence type="ECO:0000256" key="7">
    <source>
        <dbReference type="ARBA" id="ARBA00022723"/>
    </source>
</evidence>
<dbReference type="GO" id="GO:0000932">
    <property type="term" value="C:P-body"/>
    <property type="evidence" value="ECO:0007669"/>
    <property type="project" value="UniProtKB-SubCell"/>
</dbReference>
<dbReference type="SMART" id="SM00184">
    <property type="entry name" value="RING"/>
    <property type="match status" value="1"/>
</dbReference>
<evidence type="ECO:0000313" key="15">
    <source>
        <dbReference type="Ensembl" id="ENSOMYP00000064721.2"/>
    </source>
</evidence>
<reference evidence="15" key="3">
    <citation type="submission" date="2025-09" db="UniProtKB">
        <authorList>
            <consortium name="Ensembl"/>
        </authorList>
    </citation>
    <scope>IDENTIFICATION</scope>
</reference>
<dbReference type="GO" id="GO:0000209">
    <property type="term" value="P:protein polyubiquitination"/>
    <property type="evidence" value="ECO:0007669"/>
    <property type="project" value="TreeGrafter"/>
</dbReference>
<keyword evidence="6" id="KW-0808">Transferase</keyword>
<keyword evidence="7 11" id="KW-0479">Metal-binding</keyword>
<comment type="catalytic activity">
    <reaction evidence="1">
        <text>S-ubiquitinyl-[E2 ubiquitin-conjugating enzyme]-L-cysteine + [acceptor protein]-L-lysine = [E2 ubiquitin-conjugating enzyme]-L-cysteine + N(6)-ubiquitinyl-[acceptor protein]-L-lysine.</text>
        <dbReference type="EC" id="2.3.2.27"/>
    </reaction>
</comment>
<feature type="region of interest" description="Disordered" evidence="12">
    <location>
        <begin position="569"/>
        <end position="733"/>
    </location>
</feature>
<dbReference type="GO" id="GO:0006511">
    <property type="term" value="P:ubiquitin-dependent protein catabolic process"/>
    <property type="evidence" value="ECO:0007669"/>
    <property type="project" value="TreeGrafter"/>
</dbReference>
<organism evidence="15 16">
    <name type="scientific">Oncorhynchus mykiss</name>
    <name type="common">Rainbow trout</name>
    <name type="synonym">Salmo gairdneri</name>
    <dbReference type="NCBI Taxonomy" id="8022"/>
    <lineage>
        <taxon>Eukaryota</taxon>
        <taxon>Metazoa</taxon>
        <taxon>Chordata</taxon>
        <taxon>Craniata</taxon>
        <taxon>Vertebrata</taxon>
        <taxon>Euteleostomi</taxon>
        <taxon>Actinopterygii</taxon>
        <taxon>Neopterygii</taxon>
        <taxon>Teleostei</taxon>
        <taxon>Protacanthopterygii</taxon>
        <taxon>Salmoniformes</taxon>
        <taxon>Salmonidae</taxon>
        <taxon>Salmoninae</taxon>
        <taxon>Oncorhynchus</taxon>
    </lineage>
</organism>
<evidence type="ECO:0000256" key="11">
    <source>
        <dbReference type="PROSITE-ProRule" id="PRU00723"/>
    </source>
</evidence>
<feature type="zinc finger region" description="C3H1-type" evidence="11">
    <location>
        <begin position="412"/>
        <end position="440"/>
    </location>
</feature>
<feature type="domain" description="RING-type" evidence="13">
    <location>
        <begin position="14"/>
        <end position="54"/>
    </location>
</feature>
<name>A0A8C7SDL8_ONCMY</name>
<dbReference type="GO" id="GO:0061630">
    <property type="term" value="F:ubiquitin protein ligase activity"/>
    <property type="evidence" value="ECO:0007669"/>
    <property type="project" value="UniProtKB-EC"/>
</dbReference>
<keyword evidence="16" id="KW-1185">Reference proteome</keyword>
<evidence type="ECO:0000256" key="2">
    <source>
        <dbReference type="ARBA" id="ARBA00004201"/>
    </source>
</evidence>
<dbReference type="SUPFAM" id="SSF57850">
    <property type="entry name" value="RING/U-box"/>
    <property type="match status" value="1"/>
</dbReference>
<keyword evidence="8 11" id="KW-0863">Zinc-finger</keyword>
<dbReference type="AlphaFoldDB" id="A0A8C7SDL8"/>
<evidence type="ECO:0000259" key="13">
    <source>
        <dbReference type="PROSITE" id="PS50089"/>
    </source>
</evidence>
<dbReference type="GO" id="GO:0003725">
    <property type="term" value="F:double-stranded RNA binding"/>
    <property type="evidence" value="ECO:0007669"/>
    <property type="project" value="TreeGrafter"/>
</dbReference>
<dbReference type="Proteomes" id="UP000694395">
    <property type="component" value="Chromosome 5"/>
</dbReference>
<feature type="region of interest" description="Disordered" evidence="12">
    <location>
        <begin position="772"/>
        <end position="816"/>
    </location>
</feature>
<evidence type="ECO:0000256" key="1">
    <source>
        <dbReference type="ARBA" id="ARBA00000900"/>
    </source>
</evidence>
<dbReference type="Gene3D" id="4.10.1000.10">
    <property type="entry name" value="Zinc finger, CCCH-type"/>
    <property type="match status" value="1"/>
</dbReference>
<dbReference type="PROSITE" id="PS00518">
    <property type="entry name" value="ZF_RING_1"/>
    <property type="match status" value="1"/>
</dbReference>
<dbReference type="PANTHER" id="PTHR13139:SF6">
    <property type="entry name" value="ROQUIN-1"/>
    <property type="match status" value="1"/>
</dbReference>
<dbReference type="GeneTree" id="ENSGT00940000157143"/>
<dbReference type="Pfam" id="PF21206">
    <property type="entry name" value="Roquin_1_2-like_ROQ"/>
    <property type="match status" value="1"/>
</dbReference>
<evidence type="ECO:0000256" key="6">
    <source>
        <dbReference type="ARBA" id="ARBA00022679"/>
    </source>
</evidence>
<evidence type="ECO:0000256" key="4">
    <source>
        <dbReference type="ARBA" id="ARBA00012483"/>
    </source>
</evidence>
<evidence type="ECO:0000256" key="3">
    <source>
        <dbReference type="ARBA" id="ARBA00004906"/>
    </source>
</evidence>
<dbReference type="Pfam" id="PF14634">
    <property type="entry name" value="zf-RING_5"/>
    <property type="match status" value="1"/>
</dbReference>
<dbReference type="PANTHER" id="PTHR13139">
    <property type="entry name" value="RING FINGER AND CCCH-TYPE ZINC FINGER DOMAIN-CONTAINING PROTEIN"/>
    <property type="match status" value="1"/>
</dbReference>
<dbReference type="SUPFAM" id="SSF90229">
    <property type="entry name" value="CCCH zinc finger"/>
    <property type="match status" value="1"/>
</dbReference>